<name>A0AAQ4F8T1_AMBAM</name>
<dbReference type="AlphaFoldDB" id="A0AAQ4F8T1"/>
<evidence type="ECO:0000313" key="1">
    <source>
        <dbReference type="EMBL" id="KAK8783607.1"/>
    </source>
</evidence>
<comment type="caution">
    <text evidence="1">The sequence shown here is derived from an EMBL/GenBank/DDBJ whole genome shotgun (WGS) entry which is preliminary data.</text>
</comment>
<gene>
    <name evidence="1" type="ORF">V5799_010028</name>
</gene>
<dbReference type="Proteomes" id="UP001321473">
    <property type="component" value="Unassembled WGS sequence"/>
</dbReference>
<accession>A0AAQ4F8T1</accession>
<keyword evidence="2" id="KW-1185">Reference proteome</keyword>
<evidence type="ECO:0000313" key="2">
    <source>
        <dbReference type="Proteomes" id="UP001321473"/>
    </source>
</evidence>
<protein>
    <submittedName>
        <fullName evidence="1">Uncharacterized protein</fullName>
    </submittedName>
</protein>
<dbReference type="EMBL" id="JARKHS020005371">
    <property type="protein sequence ID" value="KAK8783607.1"/>
    <property type="molecule type" value="Genomic_DNA"/>
</dbReference>
<proteinExistence type="predicted"/>
<sequence>MANVFLFSYLRIDAEEDENTRLEILRVLEKQTEGLGALTEQQLVVLDYIMVALFSSAAAGWHGGGVDRAAPSSTPPCVDWRALCPHMHWGPLVIQGSVSCIARAMQALKIQCNPLYFAIPVTVASSTTLILPTAAMPIAILDDVVTLSRRKLLIHGTLVKVVTLTSLILSMNTLGEALFSWSELPSWALQLQSVPNASSVAEPPPNGRLVHSLRRG</sequence>
<reference evidence="1 2" key="1">
    <citation type="journal article" date="2023" name="Arcadia Sci">
        <title>De novo assembly of a long-read Amblyomma americanum tick genome.</title>
        <authorList>
            <person name="Chou S."/>
            <person name="Poskanzer K.E."/>
            <person name="Rollins M."/>
            <person name="Thuy-Boun P.S."/>
        </authorList>
    </citation>
    <scope>NUCLEOTIDE SEQUENCE [LARGE SCALE GENOMIC DNA]</scope>
    <source>
        <strain evidence="1">F_SG_1</strain>
        <tissue evidence="1">Salivary glands</tissue>
    </source>
</reference>
<organism evidence="1 2">
    <name type="scientific">Amblyomma americanum</name>
    <name type="common">Lone star tick</name>
    <dbReference type="NCBI Taxonomy" id="6943"/>
    <lineage>
        <taxon>Eukaryota</taxon>
        <taxon>Metazoa</taxon>
        <taxon>Ecdysozoa</taxon>
        <taxon>Arthropoda</taxon>
        <taxon>Chelicerata</taxon>
        <taxon>Arachnida</taxon>
        <taxon>Acari</taxon>
        <taxon>Parasitiformes</taxon>
        <taxon>Ixodida</taxon>
        <taxon>Ixodoidea</taxon>
        <taxon>Ixodidae</taxon>
        <taxon>Amblyomminae</taxon>
        <taxon>Amblyomma</taxon>
    </lineage>
</organism>